<gene>
    <name evidence="17" type="ORF">MONBRDRAFT_26162</name>
</gene>
<proteinExistence type="inferred from homology"/>
<dbReference type="EMBL" id="CH991554">
    <property type="protein sequence ID" value="EDQ88451.1"/>
    <property type="molecule type" value="Genomic_DNA"/>
</dbReference>
<evidence type="ECO:0000256" key="9">
    <source>
        <dbReference type="ARBA" id="ARBA00022827"/>
    </source>
</evidence>
<dbReference type="InParanoid" id="A9V1J5"/>
<dbReference type="GO" id="GO:0005789">
    <property type="term" value="C:endoplasmic reticulum membrane"/>
    <property type="evidence" value="ECO:0000318"/>
    <property type="project" value="GO_Central"/>
</dbReference>
<dbReference type="eggNOG" id="KOG2608">
    <property type="taxonomic scope" value="Eukaryota"/>
</dbReference>
<feature type="non-terminal residue" evidence="17">
    <location>
        <position position="221"/>
    </location>
</feature>
<reference evidence="17 18" key="1">
    <citation type="journal article" date="2008" name="Nature">
        <title>The genome of the choanoflagellate Monosiga brevicollis and the origin of metazoans.</title>
        <authorList>
            <consortium name="JGI Sequencing"/>
            <person name="King N."/>
            <person name="Westbrook M.J."/>
            <person name="Young S.L."/>
            <person name="Kuo A."/>
            <person name="Abedin M."/>
            <person name="Chapman J."/>
            <person name="Fairclough S."/>
            <person name="Hellsten U."/>
            <person name="Isogai Y."/>
            <person name="Letunic I."/>
            <person name="Marr M."/>
            <person name="Pincus D."/>
            <person name="Putnam N."/>
            <person name="Rokas A."/>
            <person name="Wright K.J."/>
            <person name="Zuzow R."/>
            <person name="Dirks W."/>
            <person name="Good M."/>
            <person name="Goodstein D."/>
            <person name="Lemons D."/>
            <person name="Li W."/>
            <person name="Lyons J.B."/>
            <person name="Morris A."/>
            <person name="Nichols S."/>
            <person name="Richter D.J."/>
            <person name="Salamov A."/>
            <person name="Bork P."/>
            <person name="Lim W.A."/>
            <person name="Manning G."/>
            <person name="Miller W.T."/>
            <person name="McGinnis W."/>
            <person name="Shapiro H."/>
            <person name="Tjian R."/>
            <person name="Grigoriev I.V."/>
            <person name="Rokhsar D."/>
        </authorList>
    </citation>
    <scope>NUCLEOTIDE SEQUENCE [LARGE SCALE GENOMIC DNA]</scope>
    <source>
        <strain evidence="18">MX1 / ATCC 50154</strain>
    </source>
</reference>
<dbReference type="Proteomes" id="UP000001357">
    <property type="component" value="Unassembled WGS sequence"/>
</dbReference>
<evidence type="ECO:0000256" key="1">
    <source>
        <dbReference type="ARBA" id="ARBA00001974"/>
    </source>
</evidence>
<dbReference type="GO" id="GO:0016972">
    <property type="term" value="F:thiol oxidase activity"/>
    <property type="evidence" value="ECO:0007669"/>
    <property type="project" value="InterPro"/>
</dbReference>
<keyword evidence="18" id="KW-1185">Reference proteome</keyword>
<evidence type="ECO:0000256" key="2">
    <source>
        <dbReference type="ARBA" id="ARBA00004367"/>
    </source>
</evidence>
<evidence type="ECO:0000256" key="8">
    <source>
        <dbReference type="ARBA" id="ARBA00022824"/>
    </source>
</evidence>
<evidence type="ECO:0000313" key="17">
    <source>
        <dbReference type="EMBL" id="EDQ88451.1"/>
    </source>
</evidence>
<keyword evidence="13" id="KW-1015">Disulfide bond</keyword>
<evidence type="ECO:0000256" key="5">
    <source>
        <dbReference type="ARBA" id="ARBA00022448"/>
    </source>
</evidence>
<evidence type="ECO:0000256" key="4">
    <source>
        <dbReference type="ARBA" id="ARBA00011802"/>
    </source>
</evidence>
<dbReference type="STRING" id="81824.A9V1J5"/>
<dbReference type="PANTHER" id="PTHR12613">
    <property type="entry name" value="ERO1-RELATED"/>
    <property type="match status" value="1"/>
</dbReference>
<keyword evidence="8" id="KW-0256">Endoplasmic reticulum</keyword>
<comment type="cofactor">
    <cofactor evidence="1">
        <name>FAD</name>
        <dbReference type="ChEBI" id="CHEBI:57692"/>
    </cofactor>
</comment>
<evidence type="ECO:0000256" key="7">
    <source>
        <dbReference type="ARBA" id="ARBA00022729"/>
    </source>
</evidence>
<keyword evidence="9" id="KW-0274">FAD</keyword>
<feature type="chain" id="PRO_5002742557" evidence="16">
    <location>
        <begin position="31"/>
        <end position="221"/>
    </location>
</feature>
<dbReference type="Pfam" id="PF04137">
    <property type="entry name" value="ERO1"/>
    <property type="match status" value="1"/>
</dbReference>
<keyword evidence="12" id="KW-0472">Membrane</keyword>
<protein>
    <submittedName>
        <fullName evidence="17">Uncharacterized protein</fullName>
    </submittedName>
</protein>
<evidence type="ECO:0000256" key="16">
    <source>
        <dbReference type="SAM" id="SignalP"/>
    </source>
</evidence>
<evidence type="ECO:0000256" key="13">
    <source>
        <dbReference type="ARBA" id="ARBA00023157"/>
    </source>
</evidence>
<dbReference type="GO" id="GO:0071949">
    <property type="term" value="F:FAD binding"/>
    <property type="evidence" value="ECO:0007669"/>
    <property type="project" value="InterPro"/>
</dbReference>
<evidence type="ECO:0000256" key="11">
    <source>
        <dbReference type="ARBA" id="ARBA00023002"/>
    </source>
</evidence>
<organism evidence="17 18">
    <name type="scientific">Monosiga brevicollis</name>
    <name type="common">Choanoflagellate</name>
    <dbReference type="NCBI Taxonomy" id="81824"/>
    <lineage>
        <taxon>Eukaryota</taxon>
        <taxon>Choanoflagellata</taxon>
        <taxon>Craspedida</taxon>
        <taxon>Salpingoecidae</taxon>
        <taxon>Monosiga</taxon>
    </lineage>
</organism>
<name>A9V1J5_MONBE</name>
<evidence type="ECO:0000256" key="6">
    <source>
        <dbReference type="ARBA" id="ARBA00022630"/>
    </source>
</evidence>
<dbReference type="AlphaFoldDB" id="A9V1J5"/>
<dbReference type="SUPFAM" id="SSF110019">
    <property type="entry name" value="ERO1-like"/>
    <property type="match status" value="1"/>
</dbReference>
<dbReference type="PANTHER" id="PTHR12613:SF0">
    <property type="entry name" value="ERO1-LIKE PROTEIN"/>
    <property type="match status" value="1"/>
</dbReference>
<dbReference type="GO" id="GO:0034975">
    <property type="term" value="P:protein folding in endoplasmic reticulum"/>
    <property type="evidence" value="ECO:0000318"/>
    <property type="project" value="GO_Central"/>
</dbReference>
<comment type="similarity">
    <text evidence="3">Belongs to the EROs family.</text>
</comment>
<keyword evidence="6" id="KW-0285">Flavoprotein</keyword>
<evidence type="ECO:0000256" key="10">
    <source>
        <dbReference type="ARBA" id="ARBA00022982"/>
    </source>
</evidence>
<dbReference type="InterPro" id="IPR007266">
    <property type="entry name" value="Ero1"/>
</dbReference>
<evidence type="ECO:0000256" key="14">
    <source>
        <dbReference type="ARBA" id="ARBA00023180"/>
    </source>
</evidence>
<keyword evidence="7 16" id="KW-0732">Signal</keyword>
<evidence type="ECO:0000256" key="15">
    <source>
        <dbReference type="ARBA" id="ARBA00023284"/>
    </source>
</evidence>
<dbReference type="GeneID" id="5891992"/>
<feature type="signal peptide" evidence="16">
    <location>
        <begin position="1"/>
        <end position="30"/>
    </location>
</feature>
<evidence type="ECO:0000256" key="3">
    <source>
        <dbReference type="ARBA" id="ARBA00008277"/>
    </source>
</evidence>
<keyword evidence="5" id="KW-0813">Transport</keyword>
<comment type="subunit">
    <text evidence="4">May function both as a monomer and a homodimer.</text>
</comment>
<evidence type="ECO:0000256" key="12">
    <source>
        <dbReference type="ARBA" id="ARBA00023136"/>
    </source>
</evidence>
<dbReference type="InterPro" id="IPR037192">
    <property type="entry name" value="ERO1-like_sf"/>
</dbReference>
<dbReference type="KEGG" id="mbr:MONBRDRAFT_26162"/>
<keyword evidence="10" id="KW-0249">Electron transport</keyword>
<evidence type="ECO:0000313" key="18">
    <source>
        <dbReference type="Proteomes" id="UP000001357"/>
    </source>
</evidence>
<keyword evidence="11" id="KW-0560">Oxidoreductase</keyword>
<accession>A9V1J5</accession>
<keyword evidence="15" id="KW-0676">Redox-active center</keyword>
<dbReference type="GO" id="GO:0015035">
    <property type="term" value="F:protein-disulfide reductase activity"/>
    <property type="evidence" value="ECO:0000318"/>
    <property type="project" value="GO_Central"/>
</dbReference>
<sequence>MAWADNSPPRWGWVTLGLLVLLLGLACCSSHEVTDCAAEDGGVCGVCGPIQDCSCTVEVVNAWNRRIFHPQLRELVQRPFFRYFQTNLDATCPLWDDSQDLCSSLSCAISTCQATELPEAVPRDPHVTHVVNARCVEMNNVSQTLDPNLAEPTPHQDAFDFCLRDEFELGAGQLEYIDLLANPEGYTGFSGPAAHRIWNEIYDSNCFIKQRPTAALPADFF</sequence>
<keyword evidence="14" id="KW-0325">Glycoprotein</keyword>
<comment type="subcellular location">
    <subcellularLocation>
        <location evidence="2">Endoplasmic reticulum membrane</location>
        <topology evidence="2">Peripheral membrane protein</topology>
        <orientation evidence="2">Lumenal side</orientation>
    </subcellularLocation>
</comment>
<dbReference type="RefSeq" id="XP_001746555.1">
    <property type="nucleotide sequence ID" value="XM_001746503.1"/>
</dbReference>